<dbReference type="Proteomes" id="UP000251314">
    <property type="component" value="Unassembled WGS sequence"/>
</dbReference>
<accession>A0A329RCY0</accession>
<gene>
    <name evidence="2" type="ORF">PC110_g21045</name>
    <name evidence="1" type="ORF">PC113_g24297</name>
</gene>
<sequence>MPYNTYLTLVKKRGMFIVVGIPSDEVKFKPMFLASSG</sequence>
<dbReference type="EMBL" id="RCMG01002974">
    <property type="protein sequence ID" value="KAG2804647.1"/>
    <property type="molecule type" value="Genomic_DNA"/>
</dbReference>
<keyword evidence="3" id="KW-1185">Reference proteome</keyword>
<dbReference type="EMBL" id="MJFZ01001291">
    <property type="protein sequence ID" value="RAW22513.1"/>
    <property type="molecule type" value="Genomic_DNA"/>
</dbReference>
<reference evidence="1" key="2">
    <citation type="submission" date="2018-10" db="EMBL/GenBank/DDBJ databases">
        <title>Effector identification in a new, highly contiguous assembly of the strawberry crown rot pathogen Phytophthora cactorum.</title>
        <authorList>
            <person name="Armitage A.D."/>
            <person name="Nellist C.F."/>
            <person name="Bates H."/>
            <person name="Vickerstaff R.J."/>
            <person name="Harrison R.J."/>
        </authorList>
    </citation>
    <scope>NUCLEOTIDE SEQUENCE</scope>
    <source>
        <strain evidence="1">15-7</strain>
    </source>
</reference>
<comment type="caution">
    <text evidence="2">The sequence shown here is derived from an EMBL/GenBank/DDBJ whole genome shotgun (WGS) entry which is preliminary data.</text>
</comment>
<dbReference type="VEuPathDB" id="FungiDB:PC110_g21045"/>
<dbReference type="STRING" id="29920.A0A329RCY0"/>
<organism evidence="2 3">
    <name type="scientific">Phytophthora cactorum</name>
    <dbReference type="NCBI Taxonomy" id="29920"/>
    <lineage>
        <taxon>Eukaryota</taxon>
        <taxon>Sar</taxon>
        <taxon>Stramenopiles</taxon>
        <taxon>Oomycota</taxon>
        <taxon>Peronosporomycetes</taxon>
        <taxon>Peronosporales</taxon>
        <taxon>Peronosporaceae</taxon>
        <taxon>Phytophthora</taxon>
    </lineage>
</organism>
<dbReference type="OrthoDB" id="1879366at2759"/>
<evidence type="ECO:0000313" key="1">
    <source>
        <dbReference type="EMBL" id="KAG2804647.1"/>
    </source>
</evidence>
<dbReference type="Proteomes" id="UP000735874">
    <property type="component" value="Unassembled WGS sequence"/>
</dbReference>
<dbReference type="AlphaFoldDB" id="A0A329RCY0"/>
<evidence type="ECO:0000313" key="3">
    <source>
        <dbReference type="Proteomes" id="UP000251314"/>
    </source>
</evidence>
<proteinExistence type="predicted"/>
<name>A0A329RCY0_9STRA</name>
<reference evidence="2 3" key="1">
    <citation type="submission" date="2018-01" db="EMBL/GenBank/DDBJ databases">
        <title>Draft genome of the strawberry crown rot pathogen Phytophthora cactorum.</title>
        <authorList>
            <person name="Armitage A.D."/>
            <person name="Lysoe E."/>
            <person name="Nellist C.F."/>
            <person name="Harrison R.J."/>
            <person name="Brurberg M.B."/>
        </authorList>
    </citation>
    <scope>NUCLEOTIDE SEQUENCE [LARGE SCALE GENOMIC DNA]</scope>
    <source>
        <strain evidence="2 3">10300</strain>
    </source>
</reference>
<protein>
    <submittedName>
        <fullName evidence="2">Uncharacterized protein</fullName>
    </submittedName>
</protein>
<evidence type="ECO:0000313" key="2">
    <source>
        <dbReference type="EMBL" id="RAW22513.1"/>
    </source>
</evidence>